<dbReference type="InterPro" id="IPR000782">
    <property type="entry name" value="FAS1_domain"/>
</dbReference>
<feature type="transmembrane region" description="Helical" evidence="5">
    <location>
        <begin position="91"/>
        <end position="115"/>
    </location>
</feature>
<evidence type="ECO:0000259" key="6">
    <source>
        <dbReference type="PROSITE" id="PS50213"/>
    </source>
</evidence>
<evidence type="ECO:0000256" key="4">
    <source>
        <dbReference type="ARBA" id="ARBA00023180"/>
    </source>
</evidence>
<organism evidence="7 8">
    <name type="scientific">Cirrhinus mrigala</name>
    <name type="common">Mrigala</name>
    <dbReference type="NCBI Taxonomy" id="683832"/>
    <lineage>
        <taxon>Eukaryota</taxon>
        <taxon>Metazoa</taxon>
        <taxon>Chordata</taxon>
        <taxon>Craniata</taxon>
        <taxon>Vertebrata</taxon>
        <taxon>Euteleostomi</taxon>
        <taxon>Actinopterygii</taxon>
        <taxon>Neopterygii</taxon>
        <taxon>Teleostei</taxon>
        <taxon>Ostariophysi</taxon>
        <taxon>Cypriniformes</taxon>
        <taxon>Cyprinidae</taxon>
        <taxon>Labeoninae</taxon>
        <taxon>Labeonini</taxon>
        <taxon>Cirrhinus</taxon>
    </lineage>
</organism>
<name>A0ABD0RCH8_CIRMR</name>
<reference evidence="7 8" key="1">
    <citation type="submission" date="2024-05" db="EMBL/GenBank/DDBJ databases">
        <title>Genome sequencing and assembly of Indian major carp, Cirrhinus mrigala (Hamilton, 1822).</title>
        <authorList>
            <person name="Mohindra V."/>
            <person name="Chowdhury L.M."/>
            <person name="Lal K."/>
            <person name="Jena J.K."/>
        </authorList>
    </citation>
    <scope>NUCLEOTIDE SEQUENCE [LARGE SCALE GENOMIC DNA]</scope>
    <source>
        <strain evidence="7">CM1030</strain>
        <tissue evidence="7">Blood</tissue>
    </source>
</reference>
<sequence length="122" mass="13182">DIEHHLLDGRALVLQALINITHVRTRLGHSLTITGVPDLQNPQIMTSSGYINDRYVIDSDILASNGFIHVLQGPLKAPPPPPPSFHSAHKAGMGIGVLGLIVLIVAAGFVGYNFYTHKTKPF</sequence>
<keyword evidence="5" id="KW-0812">Transmembrane</keyword>
<accession>A0ABD0RCH8</accession>
<dbReference type="Proteomes" id="UP001529510">
    <property type="component" value="Unassembled WGS sequence"/>
</dbReference>
<dbReference type="GO" id="GO:0016020">
    <property type="term" value="C:membrane"/>
    <property type="evidence" value="ECO:0007669"/>
    <property type="project" value="UniProtKB-SubCell"/>
</dbReference>
<evidence type="ECO:0000256" key="1">
    <source>
        <dbReference type="ARBA" id="ARBA00004370"/>
    </source>
</evidence>
<dbReference type="AlphaFoldDB" id="A0ABD0RCH8"/>
<keyword evidence="3" id="KW-1015">Disulfide bond</keyword>
<dbReference type="PANTHER" id="PTHR24038">
    <property type="entry name" value="STABILIN"/>
    <property type="match status" value="1"/>
</dbReference>
<evidence type="ECO:0000256" key="3">
    <source>
        <dbReference type="ARBA" id="ARBA00023157"/>
    </source>
</evidence>
<dbReference type="InterPro" id="IPR036378">
    <property type="entry name" value="FAS1_dom_sf"/>
</dbReference>
<evidence type="ECO:0000256" key="5">
    <source>
        <dbReference type="SAM" id="Phobius"/>
    </source>
</evidence>
<proteinExistence type="predicted"/>
<comment type="caution">
    <text evidence="7">The sequence shown here is derived from an EMBL/GenBank/DDBJ whole genome shotgun (WGS) entry which is preliminary data.</text>
</comment>
<feature type="non-terminal residue" evidence="7">
    <location>
        <position position="1"/>
    </location>
</feature>
<keyword evidence="2 5" id="KW-0472">Membrane</keyword>
<dbReference type="PANTHER" id="PTHR24038:SF0">
    <property type="entry name" value="STABILIN-2"/>
    <property type="match status" value="1"/>
</dbReference>
<dbReference type="SUPFAM" id="SSF82153">
    <property type="entry name" value="FAS1 domain"/>
    <property type="match status" value="1"/>
</dbReference>
<evidence type="ECO:0000256" key="2">
    <source>
        <dbReference type="ARBA" id="ARBA00023136"/>
    </source>
</evidence>
<keyword evidence="8" id="KW-1185">Reference proteome</keyword>
<dbReference type="PROSITE" id="PS50213">
    <property type="entry name" value="FAS1"/>
    <property type="match status" value="1"/>
</dbReference>
<dbReference type="EMBL" id="JAMKFB020000004">
    <property type="protein sequence ID" value="KAL0196217.1"/>
    <property type="molecule type" value="Genomic_DNA"/>
</dbReference>
<comment type="subcellular location">
    <subcellularLocation>
        <location evidence="1">Membrane</location>
    </subcellularLocation>
</comment>
<protein>
    <recommendedName>
        <fullName evidence="6">FAS1 domain-containing protein</fullName>
    </recommendedName>
</protein>
<gene>
    <name evidence="7" type="ORF">M9458_009789</name>
</gene>
<dbReference type="Gene3D" id="2.30.180.10">
    <property type="entry name" value="FAS1 domain"/>
    <property type="match status" value="1"/>
</dbReference>
<evidence type="ECO:0000313" key="8">
    <source>
        <dbReference type="Proteomes" id="UP001529510"/>
    </source>
</evidence>
<keyword evidence="5" id="KW-1133">Transmembrane helix</keyword>
<feature type="domain" description="FAS1" evidence="6">
    <location>
        <begin position="1"/>
        <end position="75"/>
    </location>
</feature>
<keyword evidence="4" id="KW-0325">Glycoprotein</keyword>
<evidence type="ECO:0000313" key="7">
    <source>
        <dbReference type="EMBL" id="KAL0196217.1"/>
    </source>
</evidence>
<feature type="non-terminal residue" evidence="7">
    <location>
        <position position="122"/>
    </location>
</feature>